<dbReference type="Pfam" id="PF11306">
    <property type="entry name" value="DUF3108"/>
    <property type="match status" value="1"/>
</dbReference>
<evidence type="ECO:0000313" key="3">
    <source>
        <dbReference type="EMBL" id="AML50245.1"/>
    </source>
</evidence>
<evidence type="ECO:0000256" key="1">
    <source>
        <dbReference type="SAM" id="MobiDB-lite"/>
    </source>
</evidence>
<organism evidence="3 4">
    <name type="scientific">Falsihalocynthiibacter arcticus</name>
    <dbReference type="NCBI Taxonomy" id="1579316"/>
    <lineage>
        <taxon>Bacteria</taxon>
        <taxon>Pseudomonadati</taxon>
        <taxon>Pseudomonadota</taxon>
        <taxon>Alphaproteobacteria</taxon>
        <taxon>Rhodobacterales</taxon>
        <taxon>Roseobacteraceae</taxon>
        <taxon>Falsihalocynthiibacter</taxon>
    </lineage>
</organism>
<reference evidence="3 4" key="1">
    <citation type="submission" date="2016-02" db="EMBL/GenBank/DDBJ databases">
        <title>Complete genome sequence of Halocynthiibacter arcticus PAMC 20958t from arctic marine sediment.</title>
        <authorList>
            <person name="Lee Y.M."/>
            <person name="Baek K."/>
            <person name="Lee H.K."/>
            <person name="Shin S.C."/>
        </authorList>
    </citation>
    <scope>NUCLEOTIDE SEQUENCE [LARGE SCALE GENOMIC DNA]</scope>
    <source>
        <strain evidence="3">PAMC 20958</strain>
    </source>
</reference>
<dbReference type="AlphaFoldDB" id="A0A126UWZ4"/>
<dbReference type="InterPro" id="IPR021457">
    <property type="entry name" value="DUF3108"/>
</dbReference>
<name>A0A126UWZ4_9RHOB</name>
<evidence type="ECO:0008006" key="5">
    <source>
        <dbReference type="Google" id="ProtNLM"/>
    </source>
</evidence>
<dbReference type="EMBL" id="CP014327">
    <property type="protein sequence ID" value="AML50245.1"/>
    <property type="molecule type" value="Genomic_DNA"/>
</dbReference>
<dbReference type="OrthoDB" id="7844015at2"/>
<proteinExistence type="predicted"/>
<dbReference type="KEGG" id="hat:RC74_02255"/>
<evidence type="ECO:0000313" key="4">
    <source>
        <dbReference type="Proteomes" id="UP000070371"/>
    </source>
</evidence>
<keyword evidence="4" id="KW-1185">Reference proteome</keyword>
<dbReference type="Proteomes" id="UP000070371">
    <property type="component" value="Chromosome"/>
</dbReference>
<protein>
    <recommendedName>
        <fullName evidence="5">DUF3108 domain-containing protein</fullName>
    </recommendedName>
</protein>
<keyword evidence="2" id="KW-0732">Signal</keyword>
<dbReference type="STRING" id="1579316.RC74_02255"/>
<feature type="signal peptide" evidence="2">
    <location>
        <begin position="1"/>
        <end position="30"/>
    </location>
</feature>
<sequence length="245" mass="26570">MRTFNLRLIAASLGVATLLAIGGTTAQAQAENGDFKLYIGGIPAGQLTISAQNNGKAYQVAGYVRSTGLIGSLVKVSYKAQVKGAVKNGKLSPQSYAEQADTGRREQSSQLNYKNGVPQVLKLDPPRTKRDYDVNPAGQKGTLDPLSMIYSTLRNVEESNACTLNQKMFDGRRLSEIVLGAPSKNGNEISCSGVYRRLGGFSPEDMQERTDFRFTLTYGALSDGRYGVQRISSESLFGKVVIKRK</sequence>
<dbReference type="RefSeq" id="WP_039002722.1">
    <property type="nucleotide sequence ID" value="NZ_CP014327.1"/>
</dbReference>
<evidence type="ECO:0000256" key="2">
    <source>
        <dbReference type="SAM" id="SignalP"/>
    </source>
</evidence>
<feature type="chain" id="PRO_5007443401" description="DUF3108 domain-containing protein" evidence="2">
    <location>
        <begin position="31"/>
        <end position="245"/>
    </location>
</feature>
<accession>A0A126UWZ4</accession>
<feature type="compositionally biased region" description="Basic and acidic residues" evidence="1">
    <location>
        <begin position="124"/>
        <end position="133"/>
    </location>
</feature>
<feature type="region of interest" description="Disordered" evidence="1">
    <location>
        <begin position="93"/>
        <end position="138"/>
    </location>
</feature>
<gene>
    <name evidence="3" type="ORF">RC74_02255</name>
</gene>